<evidence type="ECO:0000313" key="7">
    <source>
        <dbReference type="EMBL" id="KKR71306.1"/>
    </source>
</evidence>
<dbReference type="GO" id="GO:0015935">
    <property type="term" value="C:small ribosomal subunit"/>
    <property type="evidence" value="ECO:0007669"/>
    <property type="project" value="InterPro"/>
</dbReference>
<comment type="similarity">
    <text evidence="1">Belongs to the universal ribosomal protein uS7 family.</text>
</comment>
<evidence type="ECO:0000256" key="1">
    <source>
        <dbReference type="ARBA" id="ARBA00007151"/>
    </source>
</evidence>
<accession>A0A0G0T945</accession>
<dbReference type="InterPro" id="IPR000235">
    <property type="entry name" value="Ribosomal_uS7"/>
</dbReference>
<evidence type="ECO:0000256" key="3">
    <source>
        <dbReference type="ARBA" id="ARBA00022884"/>
    </source>
</evidence>
<dbReference type="Gene3D" id="1.10.455.10">
    <property type="entry name" value="Ribosomal protein S7 domain"/>
    <property type="match status" value="1"/>
</dbReference>
<comment type="caution">
    <text evidence="7">The sequence shown here is derived from an EMBL/GenBank/DDBJ whole genome shotgun (WGS) entry which is preliminary data.</text>
</comment>
<dbReference type="SUPFAM" id="SSF47973">
    <property type="entry name" value="Ribosomal protein S7"/>
    <property type="match status" value="1"/>
</dbReference>
<dbReference type="PIRSF" id="PIRSF002122">
    <property type="entry name" value="RPS7p_RPS7a_RPS5e_RPS7o"/>
    <property type="match status" value="1"/>
</dbReference>
<dbReference type="NCBIfam" id="TIGR01029">
    <property type="entry name" value="rpsG_bact"/>
    <property type="match status" value="1"/>
</dbReference>
<evidence type="ECO:0000259" key="6">
    <source>
        <dbReference type="Pfam" id="PF00177"/>
    </source>
</evidence>
<dbReference type="Pfam" id="PF00177">
    <property type="entry name" value="Ribosomal_S7"/>
    <property type="match status" value="1"/>
</dbReference>
<dbReference type="Proteomes" id="UP000034562">
    <property type="component" value="Unassembled WGS sequence"/>
</dbReference>
<reference evidence="7 8" key="1">
    <citation type="journal article" date="2015" name="Nature">
        <title>rRNA introns, odd ribosomes, and small enigmatic genomes across a large radiation of phyla.</title>
        <authorList>
            <person name="Brown C.T."/>
            <person name="Hug L.A."/>
            <person name="Thomas B.C."/>
            <person name="Sharon I."/>
            <person name="Castelle C.J."/>
            <person name="Singh A."/>
            <person name="Wilkins M.J."/>
            <person name="Williams K.H."/>
            <person name="Banfield J.F."/>
        </authorList>
    </citation>
    <scope>NUCLEOTIDE SEQUENCE [LARGE SCALE GENOMIC DNA]</scope>
</reference>
<dbReference type="PATRIC" id="fig|1618563.3.peg.69"/>
<dbReference type="EMBL" id="LBZK01000003">
    <property type="protein sequence ID" value="KKR71306.1"/>
    <property type="molecule type" value="Genomic_DNA"/>
</dbReference>
<keyword evidence="4 7" id="KW-0689">Ribosomal protein</keyword>
<protein>
    <submittedName>
        <fullName evidence="7">30S ribosomal protein S7</fullName>
    </submittedName>
</protein>
<organism evidence="7 8">
    <name type="scientific">Candidatus Woesebacteria bacterium GW2011_GWA2_40_7b</name>
    <dbReference type="NCBI Taxonomy" id="1618563"/>
    <lineage>
        <taxon>Bacteria</taxon>
        <taxon>Candidatus Woeseibacteriota</taxon>
    </lineage>
</organism>
<name>A0A0G0T945_9BACT</name>
<evidence type="ECO:0000313" key="8">
    <source>
        <dbReference type="Proteomes" id="UP000034562"/>
    </source>
</evidence>
<keyword evidence="2" id="KW-0699">rRNA-binding</keyword>
<keyword evidence="5" id="KW-0687">Ribonucleoprotein</keyword>
<dbReference type="STRING" id="1618563.UU12_C0003G0004"/>
<feature type="domain" description="Small ribosomal subunit protein uS7" evidence="6">
    <location>
        <begin position="2"/>
        <end position="130"/>
    </location>
</feature>
<dbReference type="AlphaFoldDB" id="A0A0G0T945"/>
<dbReference type="InterPro" id="IPR023798">
    <property type="entry name" value="Ribosomal_uS7_dom"/>
</dbReference>
<gene>
    <name evidence="7" type="ORF">UU12_C0003G0004</name>
</gene>
<evidence type="ECO:0000256" key="4">
    <source>
        <dbReference type="ARBA" id="ARBA00022980"/>
    </source>
</evidence>
<dbReference type="InterPro" id="IPR036823">
    <property type="entry name" value="Ribosomal_uS7_dom_sf"/>
</dbReference>
<dbReference type="InterPro" id="IPR005717">
    <property type="entry name" value="Ribosomal_uS7_bac/org-type"/>
</dbReference>
<dbReference type="CDD" id="cd14869">
    <property type="entry name" value="uS7_Bacteria"/>
    <property type="match status" value="1"/>
</dbReference>
<sequence>MAKLVNRSMKDGKKSVVRKEVYGAMELIKEKTGSDPVKVFDQAMENIRPTMEVRPRRVGGAAYQVPQQVRGERRDSLAIRWLVGAANSKSNTEFHTYGEKLAAEIIDASKGEGVSVKKRQEIERVAESNKAFAHFRW</sequence>
<evidence type="ECO:0000256" key="2">
    <source>
        <dbReference type="ARBA" id="ARBA00022730"/>
    </source>
</evidence>
<evidence type="ECO:0000256" key="5">
    <source>
        <dbReference type="ARBA" id="ARBA00023274"/>
    </source>
</evidence>
<dbReference type="GO" id="GO:0019843">
    <property type="term" value="F:rRNA binding"/>
    <property type="evidence" value="ECO:0007669"/>
    <property type="project" value="UniProtKB-KW"/>
</dbReference>
<dbReference type="GO" id="GO:0006412">
    <property type="term" value="P:translation"/>
    <property type="evidence" value="ECO:0007669"/>
    <property type="project" value="InterPro"/>
</dbReference>
<keyword evidence="3" id="KW-0694">RNA-binding</keyword>
<proteinExistence type="inferred from homology"/>
<dbReference type="PANTHER" id="PTHR11205">
    <property type="entry name" value="RIBOSOMAL PROTEIN S7"/>
    <property type="match status" value="1"/>
</dbReference>
<dbReference type="GO" id="GO:0003735">
    <property type="term" value="F:structural constituent of ribosome"/>
    <property type="evidence" value="ECO:0007669"/>
    <property type="project" value="InterPro"/>
</dbReference>